<dbReference type="Pfam" id="PF03184">
    <property type="entry name" value="DDE_1"/>
    <property type="match status" value="1"/>
</dbReference>
<gene>
    <name evidence="2" type="ORF">RCL2_001865700</name>
</gene>
<protein>
    <submittedName>
        <fullName evidence="2">CENP-B homolog protein 2-like</fullName>
    </submittedName>
</protein>
<evidence type="ECO:0000313" key="2">
    <source>
        <dbReference type="EMBL" id="GES91855.1"/>
    </source>
</evidence>
<dbReference type="AlphaFoldDB" id="A0A8H3LTC0"/>
<dbReference type="InterPro" id="IPR004875">
    <property type="entry name" value="DDE_SF_endonuclease_dom"/>
</dbReference>
<dbReference type="OrthoDB" id="2429137at2759"/>
<evidence type="ECO:0000313" key="3">
    <source>
        <dbReference type="Proteomes" id="UP000615446"/>
    </source>
</evidence>
<dbReference type="EMBL" id="BLAL01000208">
    <property type="protein sequence ID" value="GES91855.1"/>
    <property type="molecule type" value="Genomic_DNA"/>
</dbReference>
<accession>A0A8H3LTC0</accession>
<evidence type="ECO:0000259" key="1">
    <source>
        <dbReference type="Pfam" id="PF03184"/>
    </source>
</evidence>
<proteinExistence type="predicted"/>
<reference evidence="2" key="1">
    <citation type="submission" date="2019-10" db="EMBL/GenBank/DDBJ databases">
        <title>Conservation and host-specific expression of non-tandemly repeated heterogenous ribosome RNA gene in arbuscular mycorrhizal fungi.</title>
        <authorList>
            <person name="Maeda T."/>
            <person name="Kobayashi Y."/>
            <person name="Nakagawa T."/>
            <person name="Ezawa T."/>
            <person name="Yamaguchi K."/>
            <person name="Bino T."/>
            <person name="Nishimoto Y."/>
            <person name="Shigenobu S."/>
            <person name="Kawaguchi M."/>
        </authorList>
    </citation>
    <scope>NUCLEOTIDE SEQUENCE</scope>
    <source>
        <strain evidence="2">HR1</strain>
    </source>
</reference>
<dbReference type="GO" id="GO:0003676">
    <property type="term" value="F:nucleic acid binding"/>
    <property type="evidence" value="ECO:0007669"/>
    <property type="project" value="InterPro"/>
</dbReference>
<sequence length="210" mass="24782">MDAGIIMSFKKHYRHHHICWLLEQVEAGQNIRDLKMDILQAIRYIISSWNEVTDETIRNCWNHTEILPDNEPLNNDEIDDENDDQMIDELSRTIQALNLPNAMRVNEFLNFSEEDVTYEIFEDDQIIMELVDIFKNSDENTDDLDEIDDSDEIVTISTSVALKSLETVNMFLLQQENADEYIKLVGKIENFIRKKQIHMMQQTTIDQYFS</sequence>
<name>A0A8H3LTC0_9GLOM</name>
<comment type="caution">
    <text evidence="2">The sequence shown here is derived from an EMBL/GenBank/DDBJ whole genome shotgun (WGS) entry which is preliminary data.</text>
</comment>
<feature type="domain" description="DDE-1" evidence="1">
    <location>
        <begin position="1"/>
        <end position="61"/>
    </location>
</feature>
<organism evidence="2 3">
    <name type="scientific">Rhizophagus clarus</name>
    <dbReference type="NCBI Taxonomy" id="94130"/>
    <lineage>
        <taxon>Eukaryota</taxon>
        <taxon>Fungi</taxon>
        <taxon>Fungi incertae sedis</taxon>
        <taxon>Mucoromycota</taxon>
        <taxon>Glomeromycotina</taxon>
        <taxon>Glomeromycetes</taxon>
        <taxon>Glomerales</taxon>
        <taxon>Glomeraceae</taxon>
        <taxon>Rhizophagus</taxon>
    </lineage>
</organism>
<dbReference type="Proteomes" id="UP000615446">
    <property type="component" value="Unassembled WGS sequence"/>
</dbReference>